<gene>
    <name evidence="2" type="ORF">MM415B00475_0001</name>
</gene>
<keyword evidence="1" id="KW-0949">S-adenosyl-L-methionine</keyword>
<name>A0A6M3J663_9ZZZZ</name>
<dbReference type="PROSITE" id="PS00095">
    <property type="entry name" value="C5_MTASE_2"/>
    <property type="match status" value="1"/>
</dbReference>
<sequence length="205" mass="23687">MLRRYYYGTSKETGTGKALSILQEAFGEESVQWCFGKLSEVFREEDLWCPVHGKVDGERKENQVGISEGGIEVSKKELRTMRNGSDGQHPSYRHGLEKQCSCEFDDLVCELSSEIALGEWKRNAEKAENILHRMWEESRGERFLHEPLSALYEIWRSVTDYEIGAFRRHYSKRNEHRVQKLKSLGNAIVPQVAYELMGAIVRRVG</sequence>
<proteinExistence type="predicted"/>
<accession>A0A6M3J663</accession>
<evidence type="ECO:0000313" key="2">
    <source>
        <dbReference type="EMBL" id="QJA64667.1"/>
    </source>
</evidence>
<evidence type="ECO:0000256" key="1">
    <source>
        <dbReference type="ARBA" id="ARBA00022691"/>
    </source>
</evidence>
<dbReference type="InterPro" id="IPR031303">
    <property type="entry name" value="C5_meth_CS"/>
</dbReference>
<reference evidence="2" key="1">
    <citation type="submission" date="2020-03" db="EMBL/GenBank/DDBJ databases">
        <title>The deep terrestrial virosphere.</title>
        <authorList>
            <person name="Holmfeldt K."/>
            <person name="Nilsson E."/>
            <person name="Simone D."/>
            <person name="Lopez-Fernandez M."/>
            <person name="Wu X."/>
            <person name="de Brujin I."/>
            <person name="Lundin D."/>
            <person name="Andersson A."/>
            <person name="Bertilsson S."/>
            <person name="Dopson M."/>
        </authorList>
    </citation>
    <scope>NUCLEOTIDE SEQUENCE</scope>
    <source>
        <strain evidence="2">MM415B00475</strain>
    </source>
</reference>
<organism evidence="2">
    <name type="scientific">viral metagenome</name>
    <dbReference type="NCBI Taxonomy" id="1070528"/>
    <lineage>
        <taxon>unclassified sequences</taxon>
        <taxon>metagenomes</taxon>
        <taxon>organismal metagenomes</taxon>
    </lineage>
</organism>
<dbReference type="AlphaFoldDB" id="A0A6M3J663"/>
<evidence type="ECO:0008006" key="3">
    <source>
        <dbReference type="Google" id="ProtNLM"/>
    </source>
</evidence>
<dbReference type="EMBL" id="MT141524">
    <property type="protein sequence ID" value="QJA64667.1"/>
    <property type="molecule type" value="Genomic_DNA"/>
</dbReference>
<protein>
    <recommendedName>
        <fullName evidence="3">Methyltransferase</fullName>
    </recommendedName>
</protein>